<dbReference type="AlphaFoldDB" id="A0A2N3UBU9"/>
<dbReference type="EMBL" id="PJMU01000002">
    <property type="protein sequence ID" value="PKV66842.1"/>
    <property type="molecule type" value="Genomic_DNA"/>
</dbReference>
<keyword evidence="9" id="KW-1185">Reference proteome</keyword>
<reference evidence="8 9" key="1">
    <citation type="submission" date="2017-12" db="EMBL/GenBank/DDBJ databases">
        <title>Genomic Encyclopedia of Type Strains, Phase III (KMG-III): the genomes of soil and plant-associated and newly described type strains.</title>
        <authorList>
            <person name="Whitman W."/>
        </authorList>
    </citation>
    <scope>NUCLEOTIDE SEQUENCE [LARGE SCALE GENOMIC DNA]</scope>
    <source>
        <strain evidence="8 9">LP43</strain>
    </source>
</reference>
<comment type="caution">
    <text evidence="8">The sequence shown here is derived from an EMBL/GenBank/DDBJ whole genome shotgun (WGS) entry which is preliminary data.</text>
</comment>
<dbReference type="PANTHER" id="PTHR40980:SF5">
    <property type="entry name" value="TONB-DEPENDENT RECEPTOR"/>
    <property type="match status" value="1"/>
</dbReference>
<dbReference type="Gene3D" id="2.60.40.1120">
    <property type="entry name" value="Carboxypeptidase-like, regulatory domain"/>
    <property type="match status" value="1"/>
</dbReference>
<evidence type="ECO:0000259" key="7">
    <source>
        <dbReference type="Pfam" id="PF07715"/>
    </source>
</evidence>
<dbReference type="InterPro" id="IPR037066">
    <property type="entry name" value="Plug_dom_sf"/>
</dbReference>
<dbReference type="PANTHER" id="PTHR40980">
    <property type="entry name" value="PLUG DOMAIN-CONTAINING PROTEIN"/>
    <property type="match status" value="1"/>
</dbReference>
<dbReference type="InterPro" id="IPR036942">
    <property type="entry name" value="Beta-barrel_TonB_sf"/>
</dbReference>
<protein>
    <submittedName>
        <fullName evidence="8">Outer membrane receptor protein involved in Fe transport</fullName>
    </submittedName>
</protein>
<evidence type="ECO:0000256" key="1">
    <source>
        <dbReference type="ARBA" id="ARBA00004442"/>
    </source>
</evidence>
<sequence>MRQNLTTVLFFLLSAFLSVHAQTGSIQGAIKDAKNGEELIGAIIKVQGTGLGAPSDAFGKFRIDNVKEGTYTLEVNSLSYTPKTIANVTVSAGKTTTLDVALEQSTSQLSEVTITAKGNRETEQILLLDQKKAVIATQAIGAQELSRKGVSNAEGAVAKISGVSKRDGVKNVFVRGLGDRYNTTTLNGFAIPSEDPEFKNISLDFFTSDIIQSVDVNKTFSSSMNGDVGGALININSKELMDDNAFQIGISTGINSQVPGSDFYLPGGLNSLGYATSSNGPIDLNSRPEDVSRYTSNHSFNTSLNPVQKNPLLNGGLSIAGGSQFLGKHRFYVMGSMDNKYHYQEGVSRLITATNPENPFKDFDYKQSTRSASHMLGGNLEFNLNNSQLRFNSLYLHTATAAAYNFYGKETELFQKADEFNSEGHTRRLQVNDNTAFINQLIWNGDLSDRIKFNVGAAVNRVIGQEPDRRTIMLPSVGDGRVELGIGEGRIQRFNYKITETALLPKANLQYALSTDPDKLSYVEVGYDGRISGKDFSAPIYNYIWDVSQGPAPVFPLSDINLDPYLNQEGLTSGRFLLEQNLDVYDVKRMNHGAYVDMVHKAGNKLTLNTGLRADDVYMKINYNVNRGANQGSNVMDKFFLSPSFNAKYELDDKNHLRTGMSRTYTLPQDKELSPFIYQGIFGKENGNPNLKPSTNYNFDLKWDFYPSTEEQISVNAFYKHIQNPIARVDQGNSAGLATYDNVSDHAVAAGVEVEVRKSLMNFAEKHRLNAGLNASYIHTRIEDLPSFFAQNTSSTLEGAAPYVLNADLTYNLVTSRNTSLTSAVVLNYLSDKVHTIGTRGYTNLIEKGITTLDFITTLGLNDHLKFNIKAKNLLNPAYRLTREGAGSDTKAQSVTIGSYKRGAQFDFGVTYQF</sequence>
<name>A0A2N3UBU9_9BACT</name>
<feature type="domain" description="TonB-dependent receptor-like beta-barrel" evidence="6">
    <location>
        <begin position="421"/>
        <end position="874"/>
    </location>
</feature>
<dbReference type="OrthoDB" id="9768470at2"/>
<keyword evidence="3" id="KW-0998">Cell outer membrane</keyword>
<dbReference type="Gene3D" id="2.170.130.10">
    <property type="entry name" value="TonB-dependent receptor, plug domain"/>
    <property type="match status" value="1"/>
</dbReference>
<feature type="domain" description="TonB-dependent receptor plug" evidence="7">
    <location>
        <begin position="130"/>
        <end position="227"/>
    </location>
</feature>
<evidence type="ECO:0000313" key="8">
    <source>
        <dbReference type="EMBL" id="PKV66842.1"/>
    </source>
</evidence>
<dbReference type="Pfam" id="PF13715">
    <property type="entry name" value="CarbopepD_reg_2"/>
    <property type="match status" value="1"/>
</dbReference>
<keyword evidence="8" id="KW-0675">Receptor</keyword>
<keyword evidence="4" id="KW-0798">TonB box</keyword>
<evidence type="ECO:0000313" key="9">
    <source>
        <dbReference type="Proteomes" id="UP000233782"/>
    </source>
</evidence>
<feature type="chain" id="PRO_5014672011" evidence="5">
    <location>
        <begin position="22"/>
        <end position="914"/>
    </location>
</feature>
<dbReference type="Pfam" id="PF07715">
    <property type="entry name" value="Plug"/>
    <property type="match status" value="1"/>
</dbReference>
<evidence type="ECO:0000256" key="2">
    <source>
        <dbReference type="ARBA" id="ARBA00023136"/>
    </source>
</evidence>
<dbReference type="SUPFAM" id="SSF56935">
    <property type="entry name" value="Porins"/>
    <property type="match status" value="1"/>
</dbReference>
<keyword evidence="2 4" id="KW-0472">Membrane</keyword>
<evidence type="ECO:0000256" key="3">
    <source>
        <dbReference type="ARBA" id="ARBA00023237"/>
    </source>
</evidence>
<dbReference type="RefSeq" id="WP_101444168.1">
    <property type="nucleotide sequence ID" value="NZ_PJMU01000002.1"/>
</dbReference>
<gene>
    <name evidence="8" type="ORF">BD749_1977</name>
</gene>
<dbReference type="InterPro" id="IPR012910">
    <property type="entry name" value="Plug_dom"/>
</dbReference>
<dbReference type="Gene3D" id="2.40.170.20">
    <property type="entry name" value="TonB-dependent receptor, beta-barrel domain"/>
    <property type="match status" value="1"/>
</dbReference>
<keyword evidence="5" id="KW-0732">Signal</keyword>
<comment type="subcellular location">
    <subcellularLocation>
        <location evidence="1 4">Cell outer membrane</location>
    </subcellularLocation>
</comment>
<comment type="similarity">
    <text evidence="4">Belongs to the TonB-dependent receptor family.</text>
</comment>
<proteinExistence type="inferred from homology"/>
<dbReference type="InterPro" id="IPR000531">
    <property type="entry name" value="Beta-barrel_TonB"/>
</dbReference>
<organism evidence="8 9">
    <name type="scientific">Pontibacter ramchanderi</name>
    <dbReference type="NCBI Taxonomy" id="1179743"/>
    <lineage>
        <taxon>Bacteria</taxon>
        <taxon>Pseudomonadati</taxon>
        <taxon>Bacteroidota</taxon>
        <taxon>Cytophagia</taxon>
        <taxon>Cytophagales</taxon>
        <taxon>Hymenobacteraceae</taxon>
        <taxon>Pontibacter</taxon>
    </lineage>
</organism>
<dbReference type="SUPFAM" id="SSF49464">
    <property type="entry name" value="Carboxypeptidase regulatory domain-like"/>
    <property type="match status" value="1"/>
</dbReference>
<feature type="signal peptide" evidence="5">
    <location>
        <begin position="1"/>
        <end position="21"/>
    </location>
</feature>
<dbReference type="Proteomes" id="UP000233782">
    <property type="component" value="Unassembled WGS sequence"/>
</dbReference>
<dbReference type="InterPro" id="IPR008969">
    <property type="entry name" value="CarboxyPept-like_regulatory"/>
</dbReference>
<evidence type="ECO:0000256" key="4">
    <source>
        <dbReference type="RuleBase" id="RU003357"/>
    </source>
</evidence>
<evidence type="ECO:0000256" key="5">
    <source>
        <dbReference type="SAM" id="SignalP"/>
    </source>
</evidence>
<evidence type="ECO:0000259" key="6">
    <source>
        <dbReference type="Pfam" id="PF00593"/>
    </source>
</evidence>
<dbReference type="GO" id="GO:0009279">
    <property type="term" value="C:cell outer membrane"/>
    <property type="evidence" value="ECO:0007669"/>
    <property type="project" value="UniProtKB-SubCell"/>
</dbReference>
<accession>A0A2N3UBU9</accession>
<dbReference type="Pfam" id="PF00593">
    <property type="entry name" value="TonB_dep_Rec_b-barrel"/>
    <property type="match status" value="1"/>
</dbReference>